<evidence type="ECO:0000313" key="14">
    <source>
        <dbReference type="Proteomes" id="UP000256601"/>
    </source>
</evidence>
<dbReference type="GO" id="GO:0043022">
    <property type="term" value="F:ribosome binding"/>
    <property type="evidence" value="ECO:0007669"/>
    <property type="project" value="UniProtKB-UniRule"/>
</dbReference>
<evidence type="ECO:0000313" key="11">
    <source>
        <dbReference type="EMBL" id="AOW02549.1"/>
    </source>
</evidence>
<comment type="function">
    <text evidence="8">Functions in the early steps of protein synthesis of a small number of specific mRNAs. Acts by directing the binding of methionyl-tRNAi to 40S ribosomal subunits. In contrast to the eIF-2 complex, it binds methionyl-tRNAi to 40S subunits in a codon-dependent manner, whereas the eIF-2 complex binds methionyl-tRNAi to 40S subunits in a GTP-dependent manner.</text>
</comment>
<dbReference type="Proteomes" id="UP000182444">
    <property type="component" value="Chromosome 1C"/>
</dbReference>
<evidence type="ECO:0000259" key="10">
    <source>
        <dbReference type="Pfam" id="PF08662"/>
    </source>
</evidence>
<dbReference type="PANTHER" id="PTHR13227">
    <property type="entry name" value="EUKARYOTIC TRANSLATION INITIATION FACTOR 2A"/>
    <property type="match status" value="1"/>
</dbReference>
<dbReference type="OMA" id="MQARWPA"/>
<dbReference type="OrthoDB" id="2194683at2759"/>
<evidence type="ECO:0000256" key="9">
    <source>
        <dbReference type="SAM" id="MobiDB-lite"/>
    </source>
</evidence>
<dbReference type="Gene3D" id="2.130.10.10">
    <property type="entry name" value="YVTN repeat-like/Quinoprotein amine dehydrogenase"/>
    <property type="match status" value="2"/>
</dbReference>
<evidence type="ECO:0000256" key="8">
    <source>
        <dbReference type="PIRNR" id="PIRNR017222"/>
    </source>
</evidence>
<dbReference type="EMBL" id="CP017555">
    <property type="protein sequence ID" value="AOW02549.1"/>
    <property type="molecule type" value="Genomic_DNA"/>
</dbReference>
<dbReference type="Proteomes" id="UP000256601">
    <property type="component" value="Unassembled WGS sequence"/>
</dbReference>
<comment type="similarity">
    <text evidence="1 8">Belongs to the WD repeat EIF2A family.</text>
</comment>
<dbReference type="GO" id="GO:0022627">
    <property type="term" value="C:cytosolic small ribosomal subunit"/>
    <property type="evidence" value="ECO:0007669"/>
    <property type="project" value="TreeGrafter"/>
</dbReference>
<proteinExistence type="inferred from homology"/>
<dbReference type="SUPFAM" id="SSF82171">
    <property type="entry name" value="DPP6 N-terminal domain-like"/>
    <property type="match status" value="1"/>
</dbReference>
<keyword evidence="7 8" id="KW-0648">Protein biosynthesis</keyword>
<dbReference type="PANTHER" id="PTHR13227:SF0">
    <property type="entry name" value="EUKARYOTIC TRANSLATION INITIATION FACTOR 2A"/>
    <property type="match status" value="1"/>
</dbReference>
<feature type="domain" description="Translation initiation factor beta propellor-like" evidence="10">
    <location>
        <begin position="209"/>
        <end position="402"/>
    </location>
</feature>
<dbReference type="Pfam" id="PF08662">
    <property type="entry name" value="eIF2A"/>
    <property type="match status" value="1"/>
</dbReference>
<dbReference type="VEuPathDB" id="FungiDB:YALI1_C12140g"/>
<reference evidence="12 14" key="2">
    <citation type="submission" date="2018-07" db="EMBL/GenBank/DDBJ databases">
        <title>Draft Genome Assemblies for Five Robust Yarrowia lipolytica Strains Exhibiting High Lipid Production and Pentose Sugar Utilization and Sugar Alcohol Secretion from Undetoxified Lignocellulosic Biomass Hydrolysates.</title>
        <authorList>
            <consortium name="DOE Joint Genome Institute"/>
            <person name="Walker C."/>
            <person name="Ryu S."/>
            <person name="Na H."/>
            <person name="Zane M."/>
            <person name="LaButti K."/>
            <person name="Lipzen A."/>
            <person name="Haridas S."/>
            <person name="Barry K."/>
            <person name="Grigoriev I.V."/>
            <person name="Quarterman J."/>
            <person name="Slininger P."/>
            <person name="Dien B."/>
            <person name="Trinh C.T."/>
        </authorList>
    </citation>
    <scope>NUCLEOTIDE SEQUENCE [LARGE SCALE GENOMIC DNA]</scope>
    <source>
        <strain evidence="12 14">YB392</strain>
    </source>
</reference>
<dbReference type="InterPro" id="IPR011387">
    <property type="entry name" value="TIF2A"/>
</dbReference>
<dbReference type="EMBL" id="KZ858996">
    <property type="protein sequence ID" value="RDW25680.1"/>
    <property type="molecule type" value="Genomic_DNA"/>
</dbReference>
<dbReference type="FunFam" id="2.130.10.10:FF:002325">
    <property type="entry name" value="Eukaryotic translation initiation factor 2A"/>
    <property type="match status" value="1"/>
</dbReference>
<evidence type="ECO:0000256" key="2">
    <source>
        <dbReference type="ARBA" id="ARBA00013819"/>
    </source>
</evidence>
<sequence>MPKLQLFAREPKKITVSDGVTDNSVVASLAPETGAVKNCIYAPNGSLFAYAVADGVHVVDPETCQETLRLDEPNVLEIGFSPLGSFIITWEIPKKDPASGNFKPNLKVFNSKTGDHVQSFVQKSQTGWNLQYTFDEKYCARMVKDEIQFFESDVLTKVWAKLRVENCADFSVSPGKNYSVAVFVPEKKGLPAKVQIYHVPNFNQAVAQKTFFKAEEVGLKWNALGTSLLVLAQTASDATGRSYYGETTLYLLGITGAFDSRITLDKEGPIHDVAWSPNSREFAVVYGYMPSKTTFFDARGNEIHTLAECSRNTIRFSPHGRLVLLGGFGNIQGAVDILDRQSKFAKVATLHAANASHVAWSPDSQYVLTATTAPRLRVDNGFRIWHVKGNLMYAQDFPELFAADWRPLPSSEFPSGHTISECPEAHESAKTAKEGAKAPVAAKPAGAYRPPHARGQPERAARGSLAASPDPSSGPKVRGAGGRVIPGAAPKKHEEKNGAVPVATVDDKKIRALLKKLRAIEDLKAKQTNGEKLEDTQIQKISTEGNVRDELKKYGWDGVSK</sequence>
<dbReference type="GO" id="GO:0003729">
    <property type="term" value="F:mRNA binding"/>
    <property type="evidence" value="ECO:0007669"/>
    <property type="project" value="TreeGrafter"/>
</dbReference>
<dbReference type="KEGG" id="yli:2910020"/>
<evidence type="ECO:0000256" key="1">
    <source>
        <dbReference type="ARBA" id="ARBA00009573"/>
    </source>
</evidence>
<keyword evidence="3 8" id="KW-0396">Initiation factor</keyword>
<dbReference type="VEuPathDB" id="FungiDB:YALI0_C08877g"/>
<evidence type="ECO:0000256" key="7">
    <source>
        <dbReference type="ARBA" id="ARBA00022917"/>
    </source>
</evidence>
<evidence type="ECO:0000256" key="4">
    <source>
        <dbReference type="ARBA" id="ARBA00022574"/>
    </source>
</evidence>
<dbReference type="AlphaFoldDB" id="A0A1D8NA96"/>
<evidence type="ECO:0000313" key="13">
    <source>
        <dbReference type="Proteomes" id="UP000182444"/>
    </source>
</evidence>
<dbReference type="GeneID" id="2910020"/>
<dbReference type="eggNOG" id="KOG2315">
    <property type="taxonomic scope" value="Eukaryota"/>
</dbReference>
<keyword evidence="6 8" id="KW-0810">Translation regulation</keyword>
<protein>
    <recommendedName>
        <fullName evidence="2 8">Eukaryotic translation initiation factor 2A</fullName>
        <shortName evidence="8">eIF-2A</shortName>
    </recommendedName>
</protein>
<name>A0A1D8NA96_YARLL</name>
<keyword evidence="5" id="KW-0677">Repeat</keyword>
<evidence type="ECO:0000313" key="12">
    <source>
        <dbReference type="EMBL" id="RDW25680.1"/>
    </source>
</evidence>
<evidence type="ECO:0000256" key="5">
    <source>
        <dbReference type="ARBA" id="ARBA00022737"/>
    </source>
</evidence>
<evidence type="ECO:0000256" key="3">
    <source>
        <dbReference type="ARBA" id="ARBA00022540"/>
    </source>
</evidence>
<dbReference type="PIRSF" id="PIRSF017222">
    <property type="entry name" value="eIF2A"/>
    <property type="match status" value="1"/>
</dbReference>
<dbReference type="InterPro" id="IPR015943">
    <property type="entry name" value="WD40/YVTN_repeat-like_dom_sf"/>
</dbReference>
<reference evidence="11 13" key="1">
    <citation type="journal article" date="2016" name="PLoS ONE">
        <title>Sequence Assembly of Yarrowia lipolytica Strain W29/CLIB89 Shows Transposable Element Diversity.</title>
        <authorList>
            <person name="Magnan C."/>
            <person name="Yu J."/>
            <person name="Chang I."/>
            <person name="Jahn E."/>
            <person name="Kanomata Y."/>
            <person name="Wu J."/>
            <person name="Zeller M."/>
            <person name="Oakes M."/>
            <person name="Baldi P."/>
            <person name="Sandmeyer S."/>
        </authorList>
    </citation>
    <scope>NUCLEOTIDE SEQUENCE [LARGE SCALE GENOMIC DNA]</scope>
    <source>
        <strain evidence="11">CLIB89</strain>
        <strain evidence="13">CLIB89(W29)</strain>
    </source>
</reference>
<dbReference type="RefSeq" id="XP_501618.1">
    <property type="nucleotide sequence ID" value="XM_501618.1"/>
</dbReference>
<organism evidence="11 13">
    <name type="scientific">Yarrowia lipolytica</name>
    <name type="common">Candida lipolytica</name>
    <dbReference type="NCBI Taxonomy" id="4952"/>
    <lineage>
        <taxon>Eukaryota</taxon>
        <taxon>Fungi</taxon>
        <taxon>Dikarya</taxon>
        <taxon>Ascomycota</taxon>
        <taxon>Saccharomycotina</taxon>
        <taxon>Dipodascomycetes</taxon>
        <taxon>Dipodascales</taxon>
        <taxon>Dipodascales incertae sedis</taxon>
        <taxon>Yarrowia</taxon>
    </lineage>
</organism>
<evidence type="ECO:0000256" key="6">
    <source>
        <dbReference type="ARBA" id="ARBA00022845"/>
    </source>
</evidence>
<gene>
    <name evidence="12" type="ORF">B0I71DRAFT_38501</name>
    <name evidence="11" type="ORF">YALI1_C12140g</name>
</gene>
<accession>A0A1D8NA96</accession>
<dbReference type="GO" id="GO:0000049">
    <property type="term" value="F:tRNA binding"/>
    <property type="evidence" value="ECO:0007669"/>
    <property type="project" value="UniProtKB-UniRule"/>
</dbReference>
<dbReference type="FunFam" id="2.130.10.10:FF:001355">
    <property type="entry name" value="Eukaryotic translation initiation factor 2A"/>
    <property type="match status" value="1"/>
</dbReference>
<keyword evidence="4" id="KW-0853">WD repeat</keyword>
<dbReference type="GO" id="GO:0003743">
    <property type="term" value="F:translation initiation factor activity"/>
    <property type="evidence" value="ECO:0007669"/>
    <property type="project" value="UniProtKB-UniRule"/>
</dbReference>
<feature type="region of interest" description="Disordered" evidence="9">
    <location>
        <begin position="415"/>
        <end position="498"/>
    </location>
</feature>
<feature type="compositionally biased region" description="Basic and acidic residues" evidence="9">
    <location>
        <begin position="423"/>
        <end position="436"/>
    </location>
</feature>
<dbReference type="GO" id="GO:0017148">
    <property type="term" value="P:negative regulation of translation"/>
    <property type="evidence" value="ECO:0007669"/>
    <property type="project" value="EnsemblFungi"/>
</dbReference>
<feature type="compositionally biased region" description="Low complexity" evidence="9">
    <location>
        <begin position="437"/>
        <end position="447"/>
    </location>
</feature>
<dbReference type="InterPro" id="IPR013979">
    <property type="entry name" value="TIF_beta_prop-like"/>
</dbReference>